<dbReference type="RefSeq" id="WP_034823716.1">
    <property type="nucleotide sequence ID" value="NZ_AWFA01000001.1"/>
</dbReference>
<accession>A0A328K2Z4</accession>
<protein>
    <recommendedName>
        <fullName evidence="1">DUF403 domain-containing protein</fullName>
    </recommendedName>
</protein>
<dbReference type="OrthoDB" id="9803532at2"/>
<dbReference type="AlphaFoldDB" id="A0A062U4C1"/>
<dbReference type="InterPro" id="IPR051680">
    <property type="entry name" value="ATP-dep_Glu-Cys_Ligase-2"/>
</dbReference>
<sequence>MLGRTAAGLFWMARYMERAENTARLVEAGFRMALTRAEAGEEEWGSVITAAGCRDAYLEKHEVIRGDKVADFVLRDRSNPVSVLSTLHTARENARMTRTALTREMWESINDFWITAKEALRRAPSEADLPEVLNLIRQQGAQVRGTTAGTMLRNDIYNFIFLGVMIERADSTARILDTKYYVLLPSSASIGSSLDNVQWEMILRSASAERAFHWLNGGNITPMAIADFLIFDTRLPRSLAYCYDTISFQLQGLFAQYGQRMPSHDLAESLEARLTAASIKNVFHDGLHEFLTDFMGRNGALSYQIVQDYRFME</sequence>
<name>A0A062U4C1_9PROT</name>
<evidence type="ECO:0000259" key="1">
    <source>
        <dbReference type="Pfam" id="PF04168"/>
    </source>
</evidence>
<dbReference type="Proteomes" id="UP000249123">
    <property type="component" value="Unassembled WGS sequence"/>
</dbReference>
<proteinExistence type="predicted"/>
<dbReference type="InterPro" id="IPR007296">
    <property type="entry name" value="DUF403"/>
</dbReference>
<organism evidence="2 3">
    <name type="scientific">Hyphomonas pacifica</name>
    <dbReference type="NCBI Taxonomy" id="1280941"/>
    <lineage>
        <taxon>Bacteria</taxon>
        <taxon>Pseudomonadati</taxon>
        <taxon>Pseudomonadota</taxon>
        <taxon>Alphaproteobacteria</taxon>
        <taxon>Hyphomonadales</taxon>
        <taxon>Hyphomonadaceae</taxon>
        <taxon>Hyphomonas</taxon>
    </lineage>
</organism>
<feature type="domain" description="DUF403" evidence="1">
    <location>
        <begin position="1"/>
        <end position="309"/>
    </location>
</feature>
<accession>A0A062U4C1</accession>
<dbReference type="PANTHER" id="PTHR34595:SF7">
    <property type="entry name" value="SLL1039 PROTEIN"/>
    <property type="match status" value="1"/>
</dbReference>
<dbReference type="STRING" id="1280941.HY2_00985"/>
<evidence type="ECO:0000313" key="3">
    <source>
        <dbReference type="Proteomes" id="UP000249123"/>
    </source>
</evidence>
<reference evidence="2 3" key="1">
    <citation type="submission" date="2013-04" db="EMBL/GenBank/DDBJ databases">
        <title>Hyphomonas sp. T24B3 Genome Sequencing.</title>
        <authorList>
            <person name="Lai Q."/>
            <person name="Shao Z."/>
        </authorList>
    </citation>
    <scope>NUCLEOTIDE SEQUENCE [LARGE SCALE GENOMIC DNA]</scope>
    <source>
        <strain evidence="2 3">T24B3</strain>
    </source>
</reference>
<dbReference type="Pfam" id="PF04168">
    <property type="entry name" value="Alpha-E"/>
    <property type="match status" value="1"/>
</dbReference>
<dbReference type="PANTHER" id="PTHR34595">
    <property type="entry name" value="BLR5612 PROTEIN"/>
    <property type="match status" value="1"/>
</dbReference>
<evidence type="ECO:0000313" key="2">
    <source>
        <dbReference type="EMBL" id="RAN36009.1"/>
    </source>
</evidence>
<dbReference type="eggNOG" id="COG2307">
    <property type="taxonomic scope" value="Bacteria"/>
</dbReference>
<keyword evidence="3" id="KW-1185">Reference proteome</keyword>
<gene>
    <name evidence="2" type="ORF">HY3_00090</name>
</gene>
<dbReference type="EMBL" id="AWFB01000001">
    <property type="protein sequence ID" value="RAN36009.1"/>
    <property type="molecule type" value="Genomic_DNA"/>
</dbReference>
<comment type="caution">
    <text evidence="2">The sequence shown here is derived from an EMBL/GenBank/DDBJ whole genome shotgun (WGS) entry which is preliminary data.</text>
</comment>